<accession>A0A0L0FGJ4</accession>
<dbReference type="Proteomes" id="UP000054560">
    <property type="component" value="Unassembled WGS sequence"/>
</dbReference>
<dbReference type="EMBL" id="KQ243363">
    <property type="protein sequence ID" value="KNC75904.1"/>
    <property type="molecule type" value="Genomic_DNA"/>
</dbReference>
<gene>
    <name evidence="2" type="ORF">SARC_11579</name>
</gene>
<dbReference type="RefSeq" id="XP_014149806.1">
    <property type="nucleotide sequence ID" value="XM_014294331.1"/>
</dbReference>
<proteinExistence type="predicted"/>
<keyword evidence="3" id="KW-1185">Reference proteome</keyword>
<evidence type="ECO:0000313" key="2">
    <source>
        <dbReference type="EMBL" id="KNC75904.1"/>
    </source>
</evidence>
<evidence type="ECO:0000313" key="3">
    <source>
        <dbReference type="Proteomes" id="UP000054560"/>
    </source>
</evidence>
<feature type="compositionally biased region" description="Basic and acidic residues" evidence="1">
    <location>
        <begin position="98"/>
        <end position="107"/>
    </location>
</feature>
<reference evidence="2 3" key="1">
    <citation type="submission" date="2011-02" db="EMBL/GenBank/DDBJ databases">
        <title>The Genome Sequence of Sphaeroforma arctica JP610.</title>
        <authorList>
            <consortium name="The Broad Institute Genome Sequencing Platform"/>
            <person name="Russ C."/>
            <person name="Cuomo C."/>
            <person name="Young S.K."/>
            <person name="Zeng Q."/>
            <person name="Gargeya S."/>
            <person name="Alvarado L."/>
            <person name="Berlin A."/>
            <person name="Chapman S.B."/>
            <person name="Chen Z."/>
            <person name="Freedman E."/>
            <person name="Gellesch M."/>
            <person name="Goldberg J."/>
            <person name="Griggs A."/>
            <person name="Gujja S."/>
            <person name="Heilman E."/>
            <person name="Heiman D."/>
            <person name="Howarth C."/>
            <person name="Mehta T."/>
            <person name="Neiman D."/>
            <person name="Pearson M."/>
            <person name="Roberts A."/>
            <person name="Saif S."/>
            <person name="Shea T."/>
            <person name="Shenoy N."/>
            <person name="Sisk P."/>
            <person name="Stolte C."/>
            <person name="Sykes S."/>
            <person name="White J."/>
            <person name="Yandava C."/>
            <person name="Burger G."/>
            <person name="Gray M.W."/>
            <person name="Holland P.W.H."/>
            <person name="King N."/>
            <person name="Lang F.B.F."/>
            <person name="Roger A.J."/>
            <person name="Ruiz-Trillo I."/>
            <person name="Haas B."/>
            <person name="Nusbaum C."/>
            <person name="Birren B."/>
        </authorList>
    </citation>
    <scope>NUCLEOTIDE SEQUENCE [LARGE SCALE GENOMIC DNA]</scope>
    <source>
        <strain evidence="2 3">JP610</strain>
    </source>
</reference>
<name>A0A0L0FGJ4_9EUKA</name>
<dbReference type="GeneID" id="25912083"/>
<organism evidence="2 3">
    <name type="scientific">Sphaeroforma arctica JP610</name>
    <dbReference type="NCBI Taxonomy" id="667725"/>
    <lineage>
        <taxon>Eukaryota</taxon>
        <taxon>Ichthyosporea</taxon>
        <taxon>Ichthyophonida</taxon>
        <taxon>Sphaeroforma</taxon>
    </lineage>
</organism>
<dbReference type="AlphaFoldDB" id="A0A0L0FGJ4"/>
<feature type="region of interest" description="Disordered" evidence="1">
    <location>
        <begin position="86"/>
        <end position="126"/>
    </location>
</feature>
<evidence type="ECO:0000256" key="1">
    <source>
        <dbReference type="SAM" id="MobiDB-lite"/>
    </source>
</evidence>
<protein>
    <submittedName>
        <fullName evidence="2">Uncharacterized protein</fullName>
    </submittedName>
</protein>
<sequence>MEDECWEQRVTERAVAREPRAGVSWKSKRATTTRPGISLRHDCLCRDNADASTQRNRARRRRYRVDDNNICRQNNAIYDRRLQRLQRAKSPSPNSIEFRIRGADQTRHGVGYTSSDQEEDDTRQEPLSLQSFAQEQQRATQNPHGREALDIHRDNMETSLQAQRQGQQFVQNAMGDSLMARRMLERTPSSSSTDHTSYSGQYSGLPPGLACPEKSYVVQWRRTICGQNTST</sequence>